<organism evidence="15 16">
    <name type="scientific">Bearded dragon adenovirus 1</name>
    <dbReference type="NCBI Taxonomy" id="2729647"/>
    <lineage>
        <taxon>Viruses</taxon>
        <taxon>Varidnaviria</taxon>
        <taxon>Bamfordvirae</taxon>
        <taxon>Preplasmiviricota</taxon>
        <taxon>Polisuviricotina</taxon>
        <taxon>Pharingeaviricetes</taxon>
        <taxon>Rowavirales</taxon>
        <taxon>Adenoviridae</taxon>
        <taxon>Barthadenovirus</taxon>
        <taxon>Barthadenovirus draconis</taxon>
        <taxon>Lizard atadenovirus B</taxon>
    </lineage>
</organism>
<evidence type="ECO:0000256" key="4">
    <source>
        <dbReference type="ARBA" id="ARBA00022581"/>
    </source>
</evidence>
<evidence type="ECO:0000256" key="10">
    <source>
        <dbReference type="ARBA" id="ARBA00023186"/>
    </source>
</evidence>
<accession>A0A6N3IR70</accession>
<sequence length="811" mass="88726">MRFQYLFVPAAMSTTDDSDSASAPDTAAAATAFAPPSPDHGDDDLSPVSSIATEETTVTEESEEYLSPLSSLPPSPEEDAAPSPPRSPSPVPDPRPIALEKHLERQGKILKNLGASPAEADALGAFLEKNLFTPATRPDKSTTSEGADPRLNFYPPFLVPECLALHFPFFVSTAVPMSCKANRVGSETYKSWEELDRLPDEFPNAQNGWTDALGKVKTMAELKENQKLALLEQDGTRLRWMKLKSQGLANFAYPALQLPPPVQQMLLEAFVGTRQEPNKIDGPYVPSLTAQTLRAADEPPLTQDKVKERRELLGAAATFGVPLLAMQGFFTSSTLIKNLQESLHHTFLHGFVRLVKLLAEADLSQFVTYHGLTYRNRLNNPTLHRNLEGADRVDYVVDTIYLFLVYTWQTAMDVWGQALDEATLEAIKERIEAVKPLVVRDTYEEACVKILGAVFPPLLREALVVNLPDFVNQTQLNNFRHFINAKAGIPSSVCPAMPTDFIPLEFKEAHPILHPHVFLLRMASYLKNHGDYCNPADQVTLSSCLCECNLCSPHRMPCYNPALMQEITCIGQIEVQKGSESSFSFTPQVFCDAYLKKFEESDFYFDRVIRYSPGAGAFTAPLSACVVRDPRLLAVFHEAQKRREENLMKRGCGLYKDTQTGEVLGRGGTPWSARQEIEEQESGDGGGETVSSPFAKPNYGSRAPRALRGIEEEHGEQRGLAAQPDPERGRGEPPQRGRGRGGRGGGGGGGSRANAPDGYSTGTQRRRNRRKGKHPTQHGGGGQQGPEEGQSGGGSDKENKDPAAAPAGAGP</sequence>
<feature type="compositionally biased region" description="Low complexity" evidence="14">
    <location>
        <begin position="802"/>
        <end position="811"/>
    </location>
</feature>
<feature type="compositionally biased region" description="Basic residues" evidence="14">
    <location>
        <begin position="764"/>
        <end position="776"/>
    </location>
</feature>
<dbReference type="GO" id="GO:0039704">
    <property type="term" value="P:viral translational shunt"/>
    <property type="evidence" value="ECO:0007669"/>
    <property type="project" value="InterPro"/>
</dbReference>
<evidence type="ECO:0000256" key="5">
    <source>
        <dbReference type="ARBA" id="ARBA00022586"/>
    </source>
</evidence>
<dbReference type="GeneID" id="80536760"/>
<evidence type="ECO:0000256" key="8">
    <source>
        <dbReference type="ARBA" id="ARBA00022921"/>
    </source>
</evidence>
<keyword evidence="5" id="KW-1155">Translational shunt</keyword>
<evidence type="ECO:0000256" key="9">
    <source>
        <dbReference type="ARBA" id="ARBA00022995"/>
    </source>
</evidence>
<evidence type="ECO:0000256" key="13">
    <source>
        <dbReference type="ARBA" id="ARBA00023325"/>
    </source>
</evidence>
<evidence type="ECO:0000256" key="12">
    <source>
        <dbReference type="ARBA" id="ARBA00023247"/>
    </source>
</evidence>
<feature type="compositionally biased region" description="Basic and acidic residues" evidence="14">
    <location>
        <begin position="708"/>
        <end position="717"/>
    </location>
</feature>
<keyword evidence="11" id="KW-1035">Host cytoplasm</keyword>
<reference evidence="15" key="1">
    <citation type="journal article" date="2020" name="Infect. Genet. Evol.">
        <title>The complete genome sequence of bearded dragon adenovirus 1 harbors three genes encoding proteins of the C-type lectin-like domain superfamily.</title>
        <authorList>
            <person name="Penzes J.J."/>
            <person name="Szirovicza L."/>
            <person name="Harrach B."/>
        </authorList>
    </citation>
    <scope>NUCLEOTIDE SEQUENCE</scope>
    <source>
        <strain evidence="15">BD5H2</strain>
    </source>
</reference>
<keyword evidence="3" id="KW-0597">Phosphoprotein</keyword>
<dbReference type="RefSeq" id="YP_010798531.1">
    <property type="nucleotide sequence ID" value="NC_076486.1"/>
</dbReference>
<keyword evidence="16" id="KW-1185">Reference proteome</keyword>
<keyword evidence="6" id="KW-1193">Eukaryotic host translation shutoff by virus</keyword>
<dbReference type="Proteomes" id="UP000676569">
    <property type="component" value="Segment"/>
</dbReference>
<keyword evidence="12" id="KW-1262">Eukaryotic host gene expression shutoff by virus</keyword>
<proteinExistence type="predicted"/>
<evidence type="ECO:0000256" key="7">
    <source>
        <dbReference type="ARBA" id="ARBA00022884"/>
    </source>
</evidence>
<evidence type="ECO:0000313" key="15">
    <source>
        <dbReference type="EMBL" id="QJR83099.1"/>
    </source>
</evidence>
<evidence type="ECO:0000256" key="6">
    <source>
        <dbReference type="ARBA" id="ARBA00022809"/>
    </source>
</evidence>
<feature type="compositionally biased region" description="Gly residues" evidence="14">
    <location>
        <begin position="778"/>
        <end position="794"/>
    </location>
</feature>
<feature type="compositionally biased region" description="Gly residues" evidence="14">
    <location>
        <begin position="742"/>
        <end position="751"/>
    </location>
</feature>
<dbReference type="InterPro" id="IPR003381">
    <property type="entry name" value="L4"/>
</dbReference>
<evidence type="ECO:0000256" key="14">
    <source>
        <dbReference type="SAM" id="MobiDB-lite"/>
    </source>
</evidence>
<dbReference type="Pfam" id="PF02438">
    <property type="entry name" value="Adeno_100"/>
    <property type="match status" value="1"/>
</dbReference>
<keyword evidence="9" id="KW-1190">Host gene expression shutoff by virus</keyword>
<dbReference type="GO" id="GO:0003723">
    <property type="term" value="F:RNA binding"/>
    <property type="evidence" value="ECO:0007669"/>
    <property type="project" value="UniProtKB-KW"/>
</dbReference>
<feature type="region of interest" description="Disordered" evidence="14">
    <location>
        <begin position="12"/>
        <end position="96"/>
    </location>
</feature>
<evidence type="ECO:0000256" key="11">
    <source>
        <dbReference type="ARBA" id="ARBA00023200"/>
    </source>
</evidence>
<dbReference type="GO" id="GO:0039606">
    <property type="term" value="P:symbiont-mediated suppression of host translation initiation"/>
    <property type="evidence" value="ECO:0007669"/>
    <property type="project" value="UniProtKB-KW"/>
</dbReference>
<protein>
    <submittedName>
        <fullName evidence="15">100K</fullName>
    </submittedName>
</protein>
<evidence type="ECO:0000256" key="2">
    <source>
        <dbReference type="ARBA" id="ARBA00022481"/>
    </source>
</evidence>
<dbReference type="GO" id="GO:0039657">
    <property type="term" value="P:symbiont-mediated suppression of host gene expression"/>
    <property type="evidence" value="ECO:0007669"/>
    <property type="project" value="UniProtKB-KW"/>
</dbReference>
<evidence type="ECO:0000313" key="16">
    <source>
        <dbReference type="Proteomes" id="UP000676569"/>
    </source>
</evidence>
<keyword evidence="13" id="KW-1075">Inhibition of eukaryotic host translation factors by virus</keyword>
<feature type="compositionally biased region" description="Pro residues" evidence="14">
    <location>
        <begin position="82"/>
        <end position="95"/>
    </location>
</feature>
<name>A0A6N3IR70_9ADEN</name>
<keyword evidence="8" id="KW-0426">Late protein</keyword>
<feature type="compositionally biased region" description="Basic and acidic residues" evidence="14">
    <location>
        <begin position="725"/>
        <end position="735"/>
    </location>
</feature>
<evidence type="ECO:0000256" key="1">
    <source>
        <dbReference type="ARBA" id="ARBA00022448"/>
    </source>
</evidence>
<keyword evidence="1" id="KW-0813">Transport</keyword>
<evidence type="ECO:0000256" key="3">
    <source>
        <dbReference type="ARBA" id="ARBA00022553"/>
    </source>
</evidence>
<dbReference type="EMBL" id="MT050041">
    <property type="protein sequence ID" value="QJR83099.1"/>
    <property type="molecule type" value="Genomic_DNA"/>
</dbReference>
<keyword evidence="7" id="KW-0694">RNA-binding</keyword>
<keyword evidence="10" id="KW-0143">Chaperone</keyword>
<keyword evidence="2" id="KW-0488">Methylation</keyword>
<feature type="region of interest" description="Disordered" evidence="14">
    <location>
        <begin position="677"/>
        <end position="811"/>
    </location>
</feature>
<feature type="compositionally biased region" description="Low complexity" evidence="14">
    <location>
        <begin position="12"/>
        <end position="34"/>
    </location>
</feature>
<keyword evidence="4" id="KW-0945">Host-virus interaction</keyword>
<dbReference type="KEGG" id="vg:80536760"/>